<dbReference type="SUPFAM" id="SSF50475">
    <property type="entry name" value="FMN-binding split barrel"/>
    <property type="match status" value="1"/>
</dbReference>
<gene>
    <name evidence="3" type="ORF">A6V36_33895</name>
    <name evidence="4" type="ORF">A6V37_24670</name>
</gene>
<name>A0A1A9NA19_9BURK</name>
<protein>
    <submittedName>
        <fullName evidence="4">NAD(FAD)-dependent dehydrogenase</fullName>
    </submittedName>
</protein>
<dbReference type="OrthoDB" id="8525727at2"/>
<keyword evidence="1" id="KW-0560">Oxidoreductase</keyword>
<dbReference type="STRING" id="1462993.A6V36_33895"/>
<proteinExistence type="predicted"/>
<dbReference type="Pfam" id="PF01613">
    <property type="entry name" value="Flavin_Reduct"/>
    <property type="match status" value="1"/>
</dbReference>
<keyword evidence="5" id="KW-1185">Reference proteome</keyword>
<dbReference type="PANTHER" id="PTHR30466">
    <property type="entry name" value="FLAVIN REDUCTASE"/>
    <property type="match status" value="1"/>
</dbReference>
<evidence type="ECO:0000313" key="5">
    <source>
        <dbReference type="Proteomes" id="UP000077961"/>
    </source>
</evidence>
<dbReference type="Gene3D" id="2.30.110.10">
    <property type="entry name" value="Electron Transport, Fmn-binding Protein, Chain A"/>
    <property type="match status" value="1"/>
</dbReference>
<accession>A0A1A9NA19</accession>
<evidence type="ECO:0000256" key="1">
    <source>
        <dbReference type="ARBA" id="ARBA00023002"/>
    </source>
</evidence>
<sequence>MPNTQKRQELAADFAIATPPRNLPETVSAEVSATEMREALSKAITPVTILATDGPGGRAGVTCSAVCSVCDTPPTVLVCVNRNSFANGVIKANGILTVNWLSADQSELSQLFAGVGGLSMPERFERSQWGILASGAPYCKEAMMTLDCRVADAIEVGTHSLIFARVIATTKAEERHPLAYYQRAYATTRPATL</sequence>
<organism evidence="4 6">
    <name type="scientific">Paraburkholderia ginsengiterrae</name>
    <dbReference type="NCBI Taxonomy" id="1462993"/>
    <lineage>
        <taxon>Bacteria</taxon>
        <taxon>Pseudomonadati</taxon>
        <taxon>Pseudomonadota</taxon>
        <taxon>Betaproteobacteria</taxon>
        <taxon>Burkholderiales</taxon>
        <taxon>Burkholderiaceae</taxon>
        <taxon>Paraburkholderia</taxon>
    </lineage>
</organism>
<dbReference type="AlphaFoldDB" id="A0A1A9NA19"/>
<dbReference type="GO" id="GO:0042602">
    <property type="term" value="F:riboflavin reductase (NADPH) activity"/>
    <property type="evidence" value="ECO:0007669"/>
    <property type="project" value="TreeGrafter"/>
</dbReference>
<evidence type="ECO:0000259" key="2">
    <source>
        <dbReference type="SMART" id="SM00903"/>
    </source>
</evidence>
<evidence type="ECO:0000313" key="3">
    <source>
        <dbReference type="EMBL" id="OAJ56023.1"/>
    </source>
</evidence>
<dbReference type="InterPro" id="IPR050268">
    <property type="entry name" value="NADH-dep_flavin_reductase"/>
</dbReference>
<dbReference type="PANTHER" id="PTHR30466:SF1">
    <property type="entry name" value="FMN REDUCTASE (NADH) RUTF"/>
    <property type="match status" value="1"/>
</dbReference>
<dbReference type="EMBL" id="LXKA01000209">
    <property type="protein sequence ID" value="OAJ61552.1"/>
    <property type="molecule type" value="Genomic_DNA"/>
</dbReference>
<dbReference type="Proteomes" id="UP000077961">
    <property type="component" value="Unassembled WGS sequence"/>
</dbReference>
<dbReference type="RefSeq" id="WP_064269982.1">
    <property type="nucleotide sequence ID" value="NZ_LXJZ01000188.1"/>
</dbReference>
<dbReference type="SMART" id="SM00903">
    <property type="entry name" value="Flavin_Reduct"/>
    <property type="match status" value="1"/>
</dbReference>
<dbReference type="EMBL" id="LXJZ01000188">
    <property type="protein sequence ID" value="OAJ56023.1"/>
    <property type="molecule type" value="Genomic_DNA"/>
</dbReference>
<dbReference type="InterPro" id="IPR002563">
    <property type="entry name" value="Flavin_Rdtase-like_dom"/>
</dbReference>
<dbReference type="GO" id="GO:0006208">
    <property type="term" value="P:pyrimidine nucleobase catabolic process"/>
    <property type="evidence" value="ECO:0007669"/>
    <property type="project" value="TreeGrafter"/>
</dbReference>
<comment type="caution">
    <text evidence="4">The sequence shown here is derived from an EMBL/GenBank/DDBJ whole genome shotgun (WGS) entry which is preliminary data.</text>
</comment>
<dbReference type="InterPro" id="IPR012349">
    <property type="entry name" value="Split_barrel_FMN-bd"/>
</dbReference>
<dbReference type="Proteomes" id="UP000078116">
    <property type="component" value="Unassembled WGS sequence"/>
</dbReference>
<evidence type="ECO:0000313" key="4">
    <source>
        <dbReference type="EMBL" id="OAJ61552.1"/>
    </source>
</evidence>
<reference evidence="5 6" key="1">
    <citation type="submission" date="2016-04" db="EMBL/GenBank/DDBJ databases">
        <title>Reclassification of Paraburkholderia panaciterrae (Farh et al. 2015) Dobritsa &amp; Samadpour 2016 as a later homotypic synonym of Paraburkholderia ginsengiterrae (Farh et al. 2015) Dobritsa &amp; Samadpour 2016.</title>
        <authorList>
            <person name="Dobritsa A.P."/>
            <person name="Kutumbaka K."/>
            <person name="Samadpour M."/>
        </authorList>
    </citation>
    <scope>NUCLEOTIDE SEQUENCE [LARGE SCALE GENOMIC DNA]</scope>
    <source>
        <strain evidence="4 6">DCY85</strain>
        <strain evidence="3 5">DCY85-1</strain>
    </source>
</reference>
<feature type="domain" description="Flavin reductase like" evidence="2">
    <location>
        <begin position="40"/>
        <end position="187"/>
    </location>
</feature>
<evidence type="ECO:0000313" key="6">
    <source>
        <dbReference type="Proteomes" id="UP000078116"/>
    </source>
</evidence>
<dbReference type="GO" id="GO:0010181">
    <property type="term" value="F:FMN binding"/>
    <property type="evidence" value="ECO:0007669"/>
    <property type="project" value="InterPro"/>
</dbReference>